<comment type="caution">
    <text evidence="7">The sequence shown here is derived from an EMBL/GenBank/DDBJ whole genome shotgun (WGS) entry which is preliminary data.</text>
</comment>
<accession>A0AAN6YTP5</accession>
<evidence type="ECO:0000256" key="4">
    <source>
        <dbReference type="ARBA" id="ARBA00023136"/>
    </source>
</evidence>
<dbReference type="AlphaFoldDB" id="A0AAN6YTP5"/>
<dbReference type="PANTHER" id="PTHR15549">
    <property type="entry name" value="PAIRED IMMUNOGLOBULIN-LIKE TYPE 2 RECEPTOR"/>
    <property type="match status" value="1"/>
</dbReference>
<evidence type="ECO:0000256" key="3">
    <source>
        <dbReference type="ARBA" id="ARBA00022989"/>
    </source>
</evidence>
<dbReference type="GO" id="GO:0016020">
    <property type="term" value="C:membrane"/>
    <property type="evidence" value="ECO:0007669"/>
    <property type="project" value="UniProtKB-SubCell"/>
</dbReference>
<feature type="compositionally biased region" description="Polar residues" evidence="5">
    <location>
        <begin position="180"/>
        <end position="194"/>
    </location>
</feature>
<keyword evidence="3 6" id="KW-1133">Transmembrane helix</keyword>
<feature type="compositionally biased region" description="Low complexity" evidence="5">
    <location>
        <begin position="116"/>
        <end position="130"/>
    </location>
</feature>
<keyword evidence="4 6" id="KW-0472">Membrane</keyword>
<organism evidence="7 8">
    <name type="scientific">Podospora fimiseda</name>
    <dbReference type="NCBI Taxonomy" id="252190"/>
    <lineage>
        <taxon>Eukaryota</taxon>
        <taxon>Fungi</taxon>
        <taxon>Dikarya</taxon>
        <taxon>Ascomycota</taxon>
        <taxon>Pezizomycotina</taxon>
        <taxon>Sordariomycetes</taxon>
        <taxon>Sordariomycetidae</taxon>
        <taxon>Sordariales</taxon>
        <taxon>Podosporaceae</taxon>
        <taxon>Podospora</taxon>
    </lineage>
</organism>
<name>A0AAN6YTP5_9PEZI</name>
<proteinExistence type="predicted"/>
<evidence type="ECO:0000256" key="2">
    <source>
        <dbReference type="ARBA" id="ARBA00022692"/>
    </source>
</evidence>
<evidence type="ECO:0000256" key="1">
    <source>
        <dbReference type="ARBA" id="ARBA00004167"/>
    </source>
</evidence>
<dbReference type="GO" id="GO:0071944">
    <property type="term" value="C:cell periphery"/>
    <property type="evidence" value="ECO:0007669"/>
    <property type="project" value="UniProtKB-ARBA"/>
</dbReference>
<feature type="region of interest" description="Disordered" evidence="5">
    <location>
        <begin position="180"/>
        <end position="209"/>
    </location>
</feature>
<dbReference type="Proteomes" id="UP001301958">
    <property type="component" value="Unassembled WGS sequence"/>
</dbReference>
<feature type="transmembrane region" description="Helical" evidence="6">
    <location>
        <begin position="145"/>
        <end position="167"/>
    </location>
</feature>
<keyword evidence="2 6" id="KW-0812">Transmembrane</keyword>
<dbReference type="PANTHER" id="PTHR15549:SF6">
    <property type="entry name" value="MID2 DOMAIN-CONTAINING PROTEIN"/>
    <property type="match status" value="1"/>
</dbReference>
<protein>
    <submittedName>
        <fullName evidence="7">Uncharacterized protein</fullName>
    </submittedName>
</protein>
<gene>
    <name evidence="7" type="ORF">QBC38DRAFT_374671</name>
</gene>
<reference evidence="7" key="2">
    <citation type="submission" date="2023-05" db="EMBL/GenBank/DDBJ databases">
        <authorList>
            <consortium name="Lawrence Berkeley National Laboratory"/>
            <person name="Steindorff A."/>
            <person name="Hensen N."/>
            <person name="Bonometti L."/>
            <person name="Westerberg I."/>
            <person name="Brannstrom I.O."/>
            <person name="Guillou S."/>
            <person name="Cros-Aarteil S."/>
            <person name="Calhoun S."/>
            <person name="Haridas S."/>
            <person name="Kuo A."/>
            <person name="Mondo S."/>
            <person name="Pangilinan J."/>
            <person name="Riley R."/>
            <person name="Labutti K."/>
            <person name="Andreopoulos B."/>
            <person name="Lipzen A."/>
            <person name="Chen C."/>
            <person name="Yanf M."/>
            <person name="Daum C."/>
            <person name="Ng V."/>
            <person name="Clum A."/>
            <person name="Ohm R."/>
            <person name="Martin F."/>
            <person name="Silar P."/>
            <person name="Natvig D."/>
            <person name="Lalanne C."/>
            <person name="Gautier V."/>
            <person name="Ament-Velasquez S.L."/>
            <person name="Kruys A."/>
            <person name="Hutchinson M.I."/>
            <person name="Powell A.J."/>
            <person name="Barry K."/>
            <person name="Miller A.N."/>
            <person name="Grigoriev I.V."/>
            <person name="Debuchy R."/>
            <person name="Gladieux P."/>
            <person name="Thoren M.H."/>
            <person name="Johannesson H."/>
        </authorList>
    </citation>
    <scope>NUCLEOTIDE SEQUENCE</scope>
    <source>
        <strain evidence="7">CBS 990.96</strain>
    </source>
</reference>
<dbReference type="InterPro" id="IPR051694">
    <property type="entry name" value="Immunoregulatory_rcpt-like"/>
</dbReference>
<feature type="region of interest" description="Disordered" evidence="5">
    <location>
        <begin position="108"/>
        <end position="139"/>
    </location>
</feature>
<dbReference type="EMBL" id="MU865461">
    <property type="protein sequence ID" value="KAK4222627.1"/>
    <property type="molecule type" value="Genomic_DNA"/>
</dbReference>
<evidence type="ECO:0000256" key="6">
    <source>
        <dbReference type="SAM" id="Phobius"/>
    </source>
</evidence>
<evidence type="ECO:0000313" key="7">
    <source>
        <dbReference type="EMBL" id="KAK4222627.1"/>
    </source>
</evidence>
<keyword evidence="8" id="KW-1185">Reference proteome</keyword>
<comment type="subcellular location">
    <subcellularLocation>
        <location evidence="1">Membrane</location>
        <topology evidence="1">Single-pass membrane protein</topology>
    </subcellularLocation>
</comment>
<evidence type="ECO:0000313" key="8">
    <source>
        <dbReference type="Proteomes" id="UP001301958"/>
    </source>
</evidence>
<reference evidence="7" key="1">
    <citation type="journal article" date="2023" name="Mol. Phylogenet. Evol.">
        <title>Genome-scale phylogeny and comparative genomics of the fungal order Sordariales.</title>
        <authorList>
            <person name="Hensen N."/>
            <person name="Bonometti L."/>
            <person name="Westerberg I."/>
            <person name="Brannstrom I.O."/>
            <person name="Guillou S."/>
            <person name="Cros-Aarteil S."/>
            <person name="Calhoun S."/>
            <person name="Haridas S."/>
            <person name="Kuo A."/>
            <person name="Mondo S."/>
            <person name="Pangilinan J."/>
            <person name="Riley R."/>
            <person name="LaButti K."/>
            <person name="Andreopoulos B."/>
            <person name="Lipzen A."/>
            <person name="Chen C."/>
            <person name="Yan M."/>
            <person name="Daum C."/>
            <person name="Ng V."/>
            <person name="Clum A."/>
            <person name="Steindorff A."/>
            <person name="Ohm R.A."/>
            <person name="Martin F."/>
            <person name="Silar P."/>
            <person name="Natvig D.O."/>
            <person name="Lalanne C."/>
            <person name="Gautier V."/>
            <person name="Ament-Velasquez S.L."/>
            <person name="Kruys A."/>
            <person name="Hutchinson M.I."/>
            <person name="Powell A.J."/>
            <person name="Barry K."/>
            <person name="Miller A.N."/>
            <person name="Grigoriev I.V."/>
            <person name="Debuchy R."/>
            <person name="Gladieux P."/>
            <person name="Hiltunen Thoren M."/>
            <person name="Johannesson H."/>
        </authorList>
    </citation>
    <scope>NUCLEOTIDE SEQUENCE</scope>
    <source>
        <strain evidence="7">CBS 990.96</strain>
    </source>
</reference>
<sequence>MAGSASIGASCQEGGSFYFCQNSPTEFIGCCTSAAAGKCPLSNLRNTTFSPANYDNIGPQRCENDDKRNWYTCTYENLGKAPFMGCCLINPCELLSCPADKLLPARLSDKPEYPASTSTTSTETTSSTTSPADAPSKSNGLSKGAIIGIAVGIGAACFLALIIFCIIRFRRKAKWNNTGSTAEQRPYTVSGQQHSEYKSVPAFSPSQSK</sequence>
<evidence type="ECO:0000256" key="5">
    <source>
        <dbReference type="SAM" id="MobiDB-lite"/>
    </source>
</evidence>